<reference evidence="3" key="2">
    <citation type="submission" date="2021-09" db="EMBL/GenBank/DDBJ databases">
        <authorList>
            <person name="Jia N."/>
            <person name="Wang J."/>
            <person name="Shi W."/>
            <person name="Du L."/>
            <person name="Sun Y."/>
            <person name="Zhan W."/>
            <person name="Jiang J."/>
            <person name="Wang Q."/>
            <person name="Zhang B."/>
            <person name="Ji P."/>
            <person name="Sakyi L.B."/>
            <person name="Cui X."/>
            <person name="Yuan T."/>
            <person name="Jiang B."/>
            <person name="Yang W."/>
            <person name="Lam T.T.-Y."/>
            <person name="Chang Q."/>
            <person name="Ding S."/>
            <person name="Wang X."/>
            <person name="Zhu J."/>
            <person name="Ruan X."/>
            <person name="Zhao L."/>
            <person name="Wei J."/>
            <person name="Que T."/>
            <person name="Du C."/>
            <person name="Cheng J."/>
            <person name="Dai P."/>
            <person name="Han X."/>
            <person name="Huang E."/>
            <person name="Gao Y."/>
            <person name="Liu J."/>
            <person name="Shao H."/>
            <person name="Ye R."/>
            <person name="Li L."/>
            <person name="Wei W."/>
            <person name="Wang X."/>
            <person name="Wang C."/>
            <person name="Huo Q."/>
            <person name="Li W."/>
            <person name="Guo W."/>
            <person name="Chen H."/>
            <person name="Chen S."/>
            <person name="Zhou L."/>
            <person name="Zhou L."/>
            <person name="Ni X."/>
            <person name="Tian J."/>
            <person name="Zhou Y."/>
            <person name="Sheng Y."/>
            <person name="Liu T."/>
            <person name="Pan Y."/>
            <person name="Xia L."/>
            <person name="Li J."/>
            <person name="Zhao F."/>
            <person name="Cao W."/>
        </authorList>
    </citation>
    <scope>NUCLEOTIDE SEQUENCE</scope>
    <source>
        <strain evidence="3">Rsan-2018</strain>
        <tissue evidence="3">Larvae</tissue>
    </source>
</reference>
<feature type="compositionally biased region" description="Low complexity" evidence="1">
    <location>
        <begin position="379"/>
        <end position="389"/>
    </location>
</feature>
<evidence type="ECO:0000259" key="2">
    <source>
        <dbReference type="Pfam" id="PF14529"/>
    </source>
</evidence>
<dbReference type="VEuPathDB" id="VectorBase:RSAN_049674"/>
<feature type="compositionally biased region" description="Polar residues" evidence="1">
    <location>
        <begin position="149"/>
        <end position="165"/>
    </location>
</feature>
<dbReference type="AlphaFoldDB" id="A0A9D4PR82"/>
<feature type="region of interest" description="Disordered" evidence="1">
    <location>
        <begin position="1"/>
        <end position="23"/>
    </location>
</feature>
<dbReference type="Gene3D" id="3.60.10.10">
    <property type="entry name" value="Endonuclease/exonuclease/phosphatase"/>
    <property type="match status" value="1"/>
</dbReference>
<dbReference type="Pfam" id="PF14529">
    <property type="entry name" value="Exo_endo_phos_2"/>
    <property type="match status" value="1"/>
</dbReference>
<proteinExistence type="predicted"/>
<evidence type="ECO:0000313" key="4">
    <source>
        <dbReference type="Proteomes" id="UP000821837"/>
    </source>
</evidence>
<feature type="region of interest" description="Disordered" evidence="1">
    <location>
        <begin position="144"/>
        <end position="165"/>
    </location>
</feature>
<reference evidence="3" key="1">
    <citation type="journal article" date="2020" name="Cell">
        <title>Large-Scale Comparative Analyses of Tick Genomes Elucidate Their Genetic Diversity and Vector Capacities.</title>
        <authorList>
            <consortium name="Tick Genome and Microbiome Consortium (TIGMIC)"/>
            <person name="Jia N."/>
            <person name="Wang J."/>
            <person name="Shi W."/>
            <person name="Du L."/>
            <person name="Sun Y."/>
            <person name="Zhan W."/>
            <person name="Jiang J.F."/>
            <person name="Wang Q."/>
            <person name="Zhang B."/>
            <person name="Ji P."/>
            <person name="Bell-Sakyi L."/>
            <person name="Cui X.M."/>
            <person name="Yuan T.T."/>
            <person name="Jiang B.G."/>
            <person name="Yang W.F."/>
            <person name="Lam T.T."/>
            <person name="Chang Q.C."/>
            <person name="Ding S.J."/>
            <person name="Wang X.J."/>
            <person name="Zhu J.G."/>
            <person name="Ruan X.D."/>
            <person name="Zhao L."/>
            <person name="Wei J.T."/>
            <person name="Ye R.Z."/>
            <person name="Que T.C."/>
            <person name="Du C.H."/>
            <person name="Zhou Y.H."/>
            <person name="Cheng J.X."/>
            <person name="Dai P.F."/>
            <person name="Guo W.B."/>
            <person name="Han X.H."/>
            <person name="Huang E.J."/>
            <person name="Li L.F."/>
            <person name="Wei W."/>
            <person name="Gao Y.C."/>
            <person name="Liu J.Z."/>
            <person name="Shao H.Z."/>
            <person name="Wang X."/>
            <person name="Wang C.C."/>
            <person name="Yang T.C."/>
            <person name="Huo Q.B."/>
            <person name="Li W."/>
            <person name="Chen H.Y."/>
            <person name="Chen S.E."/>
            <person name="Zhou L.G."/>
            <person name="Ni X.B."/>
            <person name="Tian J.H."/>
            <person name="Sheng Y."/>
            <person name="Liu T."/>
            <person name="Pan Y.S."/>
            <person name="Xia L.Y."/>
            <person name="Li J."/>
            <person name="Zhao F."/>
            <person name="Cao W.C."/>
        </authorList>
    </citation>
    <scope>NUCLEOTIDE SEQUENCE</scope>
    <source>
        <strain evidence="3">Rsan-2018</strain>
    </source>
</reference>
<organism evidence="3 4">
    <name type="scientific">Rhipicephalus sanguineus</name>
    <name type="common">Brown dog tick</name>
    <name type="synonym">Ixodes sanguineus</name>
    <dbReference type="NCBI Taxonomy" id="34632"/>
    <lineage>
        <taxon>Eukaryota</taxon>
        <taxon>Metazoa</taxon>
        <taxon>Ecdysozoa</taxon>
        <taxon>Arthropoda</taxon>
        <taxon>Chelicerata</taxon>
        <taxon>Arachnida</taxon>
        <taxon>Acari</taxon>
        <taxon>Parasitiformes</taxon>
        <taxon>Ixodida</taxon>
        <taxon>Ixodoidea</taxon>
        <taxon>Ixodidae</taxon>
        <taxon>Rhipicephalinae</taxon>
        <taxon>Rhipicephalus</taxon>
        <taxon>Rhipicephalus</taxon>
    </lineage>
</organism>
<feature type="compositionally biased region" description="Polar residues" evidence="1">
    <location>
        <begin position="71"/>
        <end position="94"/>
    </location>
</feature>
<evidence type="ECO:0000256" key="1">
    <source>
        <dbReference type="SAM" id="MobiDB-lite"/>
    </source>
</evidence>
<feature type="compositionally biased region" description="Polar residues" evidence="1">
    <location>
        <begin position="35"/>
        <end position="49"/>
    </location>
</feature>
<comment type="caution">
    <text evidence="3">The sequence shown here is derived from an EMBL/GenBank/DDBJ whole genome shotgun (WGS) entry which is preliminary data.</text>
</comment>
<gene>
    <name evidence="3" type="ORF">HPB52_010365</name>
</gene>
<feature type="region of interest" description="Disordered" evidence="1">
    <location>
        <begin position="338"/>
        <end position="394"/>
    </location>
</feature>
<feature type="region of interest" description="Disordered" evidence="1">
    <location>
        <begin position="35"/>
        <end position="54"/>
    </location>
</feature>
<dbReference type="InterPro" id="IPR036691">
    <property type="entry name" value="Endo/exonu/phosph_ase_sf"/>
</dbReference>
<dbReference type="VEuPathDB" id="VectorBase:RSAN_046669"/>
<dbReference type="EMBL" id="JABSTV010001251">
    <property type="protein sequence ID" value="KAH7951572.1"/>
    <property type="molecule type" value="Genomic_DNA"/>
</dbReference>
<feature type="region of interest" description="Disordered" evidence="1">
    <location>
        <begin position="66"/>
        <end position="104"/>
    </location>
</feature>
<evidence type="ECO:0000313" key="3">
    <source>
        <dbReference type="EMBL" id="KAH7951572.1"/>
    </source>
</evidence>
<dbReference type="SUPFAM" id="SSF56219">
    <property type="entry name" value="DNase I-like"/>
    <property type="match status" value="1"/>
</dbReference>
<dbReference type="Proteomes" id="UP000821837">
    <property type="component" value="Chromosome 5"/>
</dbReference>
<dbReference type="PANTHER" id="PTHR19446">
    <property type="entry name" value="REVERSE TRANSCRIPTASES"/>
    <property type="match status" value="1"/>
</dbReference>
<dbReference type="InterPro" id="IPR005135">
    <property type="entry name" value="Endo/exonuclease/phosphatase"/>
</dbReference>
<accession>A0A9D4PR82</accession>
<keyword evidence="4" id="KW-1185">Reference proteome</keyword>
<feature type="domain" description="Endonuclease/exonuclease/phosphatase" evidence="2">
    <location>
        <begin position="573"/>
        <end position="650"/>
    </location>
</feature>
<dbReference type="GO" id="GO:0003824">
    <property type="term" value="F:catalytic activity"/>
    <property type="evidence" value="ECO:0007669"/>
    <property type="project" value="InterPro"/>
</dbReference>
<protein>
    <recommendedName>
        <fullName evidence="2">Endonuclease/exonuclease/phosphatase domain-containing protein</fullName>
    </recommendedName>
</protein>
<sequence>MQRLAEPSVPPTTNDAPPVSPASCCATAAAVPTLSLSGNVSRPTPTTVDQPAAFPNSVHAPATCNAGSVIETPSSTTLPPDPKSVNTASASQSAAHDAVPTGSSPGILKENSLCADKSVLKSGVPLVPTVLPSTIAADDSSTEMDFAASQGNEDNTSYPEGSWNTVRANRKPASTARPRTELITVGIQLPPGTLTPKLPLYDLLASIIAAANLSPKTSAEVTLQAKPAQSLVFLKTHSPLTAHLLLSLTNMELNGKPITIKPYAPNPPISCLGVIHNGTVLTNALSTALRPSAAAVQRFCPQILLLTFVPNPGVSIAKSILIHLSTPPALSSLLSSGTLRRTTQPCPPSSSTHEFRSPPATSTPGSYAAKVKGASQVYPPSSNNTPSPSMGNESRSFDLRLAMLERNQREQQRVSDELQQKIHALTQTLETTTSSLTSELAELMNKQLATLTAPTSDFHVAKLADMVETTTTAHHTRLVQLETSIVRILSALETQSKQLESFASMLNSLQDSLPPAKKKERGPLSTNISSPALSCPIFFFSRRLGRPAPSRATVPTMLRRARHLRPFMYAPTFPAPHRLWGYPQTLKPGRLLHCLAQERHLTLLNTPDTPTRAGTASQRFTTPDLTFSRGSLPFHWQVSAENFFSDHFLIHITTSISHMTRTRQVVHTDWEAFRNNLLSDSYESYDDWTSRISAALASSSRRARFRHPIPDPDPYFLRLWRRHKRLQRSFRSQPHNVQLSSRIDALRAEIVAYGASLEHSRWNALCDSLDSALHSRSTWSLFRSLLGTKPALAPTLAKALTHGTPSDNLTSLYLPPPLTPSYPDYCGDTNPDLDRPFTLRELEAALATHSNRSAPGEDEITYNTLRNLPDNAKEFLLKTFNEAWDSGCLPSSWTSSLICMIPKPGKPPSLSNLRPISLMSCVGKTFERMALTRLSDFIEAREFFPHSLIGFRRRDMLTLVPLYSKV</sequence>
<name>A0A9D4PR82_RHISA</name>